<evidence type="ECO:0000313" key="3">
    <source>
        <dbReference type="Proteomes" id="UP000031565"/>
    </source>
</evidence>
<dbReference type="Pfam" id="PF12730">
    <property type="entry name" value="ABC2_membrane_4"/>
    <property type="match status" value="1"/>
</dbReference>
<dbReference type="STRING" id="2138.SMSRO_v1c12230"/>
<feature type="transmembrane region" description="Helical" evidence="1">
    <location>
        <begin position="107"/>
        <end position="139"/>
    </location>
</feature>
<reference evidence="2 3" key="1">
    <citation type="journal article" date="2015" name="MBio">
        <title>Genome sequence of the Drosophila melanogaster male-killing Spiroplasma strain MSRO endosymbiont.</title>
        <authorList>
            <person name="Paredes J.C."/>
            <person name="Herren J.K."/>
            <person name="Schupfer F."/>
            <person name="Marin R."/>
            <person name="Claverol S."/>
            <person name="Kuo C.H."/>
            <person name="Lemaitre B."/>
            <person name="Beven L."/>
        </authorList>
    </citation>
    <scope>NUCLEOTIDE SEQUENCE [LARGE SCALE GENOMIC DNA]</scope>
    <source>
        <strain evidence="2 3">MSRO</strain>
    </source>
</reference>
<comment type="caution">
    <text evidence="2">The sequence shown here is derived from an EMBL/GenBank/DDBJ whole genome shotgun (WGS) entry which is preliminary data.</text>
</comment>
<gene>
    <name evidence="2" type="ORF">SMSRO_SF012980</name>
</gene>
<feature type="transmembrane region" description="Helical" evidence="1">
    <location>
        <begin position="159"/>
        <end position="178"/>
    </location>
</feature>
<evidence type="ECO:0000256" key="1">
    <source>
        <dbReference type="SAM" id="Phobius"/>
    </source>
</evidence>
<feature type="transmembrane region" description="Helical" evidence="1">
    <location>
        <begin position="587"/>
        <end position="607"/>
    </location>
</feature>
<feature type="transmembrane region" description="Helical" evidence="1">
    <location>
        <begin position="63"/>
        <end position="87"/>
    </location>
</feature>
<evidence type="ECO:0000313" key="2">
    <source>
        <dbReference type="EMBL" id="PQM31465.1"/>
    </source>
</evidence>
<feature type="transmembrane region" description="Helical" evidence="1">
    <location>
        <begin position="29"/>
        <end position="51"/>
    </location>
</feature>
<accession>A0A2P6FDC1</accession>
<keyword evidence="1" id="KW-0812">Transmembrane</keyword>
<name>A0A2P6FDC1_9MOLU</name>
<keyword evidence="1" id="KW-1133">Transmembrane helix</keyword>
<proteinExistence type="predicted"/>
<keyword evidence="1" id="KW-0472">Membrane</keyword>
<protein>
    <submittedName>
        <fullName evidence="2">ABC-2 family transporter protein</fullName>
    </submittedName>
</protein>
<sequence length="613" mass="71527">MANRVLRSGKSNSWWSLIFFSIFKIRRSMAVWILFILSVVLFGAVAITLFSSSKNVYEFFKNFQYGVFIFNNILLLLFILLVIIKIFGREFEDGTYLLLISKPYSRFVLFLLKIIALWILILLFLGTIILFAFGIGYLGNIFNKDPQYLQVYQNLLLKLFLYSMALSFFASSGILFAVTFLNSQVVLLIVVIFCSLFLVGGMPYSLIMSLAKTVELTFANDSITQNYPVPIIKSTINFKKNLKKDLIKYPHLTNAIWNFYDEWSYSDLNLVFKNDDYKDITSDPALRVRRLDFYKNLGLTVPKTEEFEIKKLKTWDSSTRYLYDNKLEDLKTIINNVGAASGNDVSMKVNFATDYFFKSEQELDQNDPVQKELADYMAVVSKAAGSWTNYITMNLFSGTSLFYFNPTASYYSLSTTNDSKLVTVNRTLLEGNSFNQTDVFRQEWDNEYKGTLSDYNNGSDFRDWVLDYFDSPTLFVLREIEIDILKKIMDYKLLEEQPIKINNEWIKYDNLMNTYGLISKFNIIEHWNQIWTASLNFTPYWFEPLQRSNIDFEVQNNYLMSYQDFRLALGVDKKIDVDPAPFLNISLIQYIYLGLSCLFLIFAYLILRHKNIT</sequence>
<dbReference type="EMBL" id="JTLV02000001">
    <property type="protein sequence ID" value="PQM31465.1"/>
    <property type="molecule type" value="Genomic_DNA"/>
</dbReference>
<dbReference type="OrthoDB" id="390250at2"/>
<keyword evidence="3" id="KW-1185">Reference proteome</keyword>
<dbReference type="AlphaFoldDB" id="A0A2P6FDC1"/>
<organism evidence="2 3">
    <name type="scientific">Spiroplasma poulsonii</name>
    <dbReference type="NCBI Taxonomy" id="2138"/>
    <lineage>
        <taxon>Bacteria</taxon>
        <taxon>Bacillati</taxon>
        <taxon>Mycoplasmatota</taxon>
        <taxon>Mollicutes</taxon>
        <taxon>Entomoplasmatales</taxon>
        <taxon>Spiroplasmataceae</taxon>
        <taxon>Spiroplasma</taxon>
    </lineage>
</organism>
<feature type="transmembrane region" description="Helical" evidence="1">
    <location>
        <begin position="185"/>
        <end position="207"/>
    </location>
</feature>
<dbReference type="Proteomes" id="UP000031565">
    <property type="component" value="Unassembled WGS sequence"/>
</dbReference>